<feature type="region of interest" description="Disordered" evidence="1">
    <location>
        <begin position="1"/>
        <end position="180"/>
    </location>
</feature>
<comment type="caution">
    <text evidence="2">The sequence shown here is derived from an EMBL/GenBank/DDBJ whole genome shotgun (WGS) entry which is preliminary data.</text>
</comment>
<name>A0ABQ4DTL2_9ACTN</name>
<organism evidence="2 3">
    <name type="scientific">Plantactinospora endophytica</name>
    <dbReference type="NCBI Taxonomy" id="673535"/>
    <lineage>
        <taxon>Bacteria</taxon>
        <taxon>Bacillati</taxon>
        <taxon>Actinomycetota</taxon>
        <taxon>Actinomycetes</taxon>
        <taxon>Micromonosporales</taxon>
        <taxon>Micromonosporaceae</taxon>
        <taxon>Plantactinospora</taxon>
    </lineage>
</organism>
<evidence type="ECO:0000313" key="2">
    <source>
        <dbReference type="EMBL" id="GIG85782.1"/>
    </source>
</evidence>
<reference evidence="2 3" key="1">
    <citation type="submission" date="2021-01" db="EMBL/GenBank/DDBJ databases">
        <title>Whole genome shotgun sequence of Plantactinospora endophytica NBRC 110450.</title>
        <authorList>
            <person name="Komaki H."/>
            <person name="Tamura T."/>
        </authorList>
    </citation>
    <scope>NUCLEOTIDE SEQUENCE [LARGE SCALE GENOMIC DNA]</scope>
    <source>
        <strain evidence="2 3">NBRC 110450</strain>
    </source>
</reference>
<evidence type="ECO:0000256" key="1">
    <source>
        <dbReference type="SAM" id="MobiDB-lite"/>
    </source>
</evidence>
<proteinExistence type="predicted"/>
<feature type="compositionally biased region" description="Polar residues" evidence="1">
    <location>
        <begin position="60"/>
        <end position="69"/>
    </location>
</feature>
<evidence type="ECO:0000313" key="3">
    <source>
        <dbReference type="Proteomes" id="UP000646749"/>
    </source>
</evidence>
<sequence length="180" mass="20122">MQRLPPQSAYARFAGGSGPGQYRPLPRNQYGNPELLVTGESSVSGEQQAPTQRAPPTRPDQATDSSPAQQPFRLAARQDAGLFECQPVELAGILRRQPRQSRQSRKSRQSRYSWQPWSPQARRPRQAGPPRWLRRLLTRPLSAVDGDSRLTGSDRLTGRDRLTGSDRHPTKCADPPTHPQ</sequence>
<keyword evidence="3" id="KW-1185">Reference proteome</keyword>
<feature type="compositionally biased region" description="Polar residues" evidence="1">
    <location>
        <begin position="39"/>
        <end position="51"/>
    </location>
</feature>
<feature type="compositionally biased region" description="Basic and acidic residues" evidence="1">
    <location>
        <begin position="156"/>
        <end position="171"/>
    </location>
</feature>
<gene>
    <name evidence="2" type="ORF">Pen02_07180</name>
</gene>
<dbReference type="Proteomes" id="UP000646749">
    <property type="component" value="Unassembled WGS sequence"/>
</dbReference>
<feature type="compositionally biased region" description="Low complexity" evidence="1">
    <location>
        <begin position="110"/>
        <end position="131"/>
    </location>
</feature>
<accession>A0ABQ4DTL2</accession>
<feature type="compositionally biased region" description="Basic residues" evidence="1">
    <location>
        <begin position="96"/>
        <end position="109"/>
    </location>
</feature>
<dbReference type="EMBL" id="BONW01000002">
    <property type="protein sequence ID" value="GIG85782.1"/>
    <property type="molecule type" value="Genomic_DNA"/>
</dbReference>
<protein>
    <submittedName>
        <fullName evidence="2">Uncharacterized protein</fullName>
    </submittedName>
</protein>